<dbReference type="AlphaFoldDB" id="A0AA39T950"/>
<dbReference type="Proteomes" id="UP001175227">
    <property type="component" value="Unassembled WGS sequence"/>
</dbReference>
<feature type="region of interest" description="Disordered" evidence="1">
    <location>
        <begin position="91"/>
        <end position="123"/>
    </location>
</feature>
<feature type="compositionally biased region" description="Low complexity" evidence="1">
    <location>
        <begin position="104"/>
        <end position="123"/>
    </location>
</feature>
<sequence length="123" mass="13478">MTVVAVALLALQARTGPSDPDFLSPPPLRPIPGRASLFTNDSFSMVILSPCFVSDYPVVLMRIHDEDSLHRQCVVSRLLSLLFLLRKYRSQGTSQPVVTDSTQEASSNRSNSAETSSTPIIFL</sequence>
<keyword evidence="3" id="KW-1185">Reference proteome</keyword>
<evidence type="ECO:0000256" key="1">
    <source>
        <dbReference type="SAM" id="MobiDB-lite"/>
    </source>
</evidence>
<accession>A0AA39T950</accession>
<organism evidence="2 3">
    <name type="scientific">Armillaria novae-zelandiae</name>
    <dbReference type="NCBI Taxonomy" id="153914"/>
    <lineage>
        <taxon>Eukaryota</taxon>
        <taxon>Fungi</taxon>
        <taxon>Dikarya</taxon>
        <taxon>Basidiomycota</taxon>
        <taxon>Agaricomycotina</taxon>
        <taxon>Agaricomycetes</taxon>
        <taxon>Agaricomycetidae</taxon>
        <taxon>Agaricales</taxon>
        <taxon>Marasmiineae</taxon>
        <taxon>Physalacriaceae</taxon>
        <taxon>Armillaria</taxon>
    </lineage>
</organism>
<proteinExistence type="predicted"/>
<reference evidence="2" key="1">
    <citation type="submission" date="2023-06" db="EMBL/GenBank/DDBJ databases">
        <authorList>
            <consortium name="Lawrence Berkeley National Laboratory"/>
            <person name="Ahrendt S."/>
            <person name="Sahu N."/>
            <person name="Indic B."/>
            <person name="Wong-Bajracharya J."/>
            <person name="Merenyi Z."/>
            <person name="Ke H.-M."/>
            <person name="Monk M."/>
            <person name="Kocsube S."/>
            <person name="Drula E."/>
            <person name="Lipzen A."/>
            <person name="Balint B."/>
            <person name="Henrissat B."/>
            <person name="Andreopoulos B."/>
            <person name="Martin F.M."/>
            <person name="Harder C.B."/>
            <person name="Rigling D."/>
            <person name="Ford K.L."/>
            <person name="Foster G.D."/>
            <person name="Pangilinan J."/>
            <person name="Papanicolaou A."/>
            <person name="Barry K."/>
            <person name="LaButti K."/>
            <person name="Viragh M."/>
            <person name="Koriabine M."/>
            <person name="Yan M."/>
            <person name="Riley R."/>
            <person name="Champramary S."/>
            <person name="Plett K.L."/>
            <person name="Tsai I.J."/>
            <person name="Slot J."/>
            <person name="Sipos G."/>
            <person name="Plett J."/>
            <person name="Nagy L.G."/>
            <person name="Grigoriev I.V."/>
        </authorList>
    </citation>
    <scope>NUCLEOTIDE SEQUENCE</scope>
    <source>
        <strain evidence="2">ICMP 16352</strain>
    </source>
</reference>
<comment type="caution">
    <text evidence="2">The sequence shown here is derived from an EMBL/GenBank/DDBJ whole genome shotgun (WGS) entry which is preliminary data.</text>
</comment>
<evidence type="ECO:0000313" key="3">
    <source>
        <dbReference type="Proteomes" id="UP001175227"/>
    </source>
</evidence>
<gene>
    <name evidence="2" type="ORF">IW261DRAFT_723428</name>
</gene>
<dbReference type="EMBL" id="JAUEPR010000036">
    <property type="protein sequence ID" value="KAK0472991.1"/>
    <property type="molecule type" value="Genomic_DNA"/>
</dbReference>
<protein>
    <submittedName>
        <fullName evidence="2">Uncharacterized protein</fullName>
    </submittedName>
</protein>
<feature type="compositionally biased region" description="Polar residues" evidence="1">
    <location>
        <begin position="91"/>
        <end position="103"/>
    </location>
</feature>
<name>A0AA39T950_9AGAR</name>
<evidence type="ECO:0000313" key="2">
    <source>
        <dbReference type="EMBL" id="KAK0472991.1"/>
    </source>
</evidence>